<keyword evidence="6" id="KW-0109">Calcium transport</keyword>
<keyword evidence="8" id="KW-0732">Signal</keyword>
<comment type="subcellular location">
    <subcellularLocation>
        <location evidence="1">Membrane</location>
        <topology evidence="1">Multi-pass membrane protein</topology>
    </subcellularLocation>
</comment>
<organism evidence="20 21">
    <name type="scientific">Cafeteria roenbergensis</name>
    <name type="common">Marine flagellate</name>
    <dbReference type="NCBI Taxonomy" id="33653"/>
    <lineage>
        <taxon>Eukaryota</taxon>
        <taxon>Sar</taxon>
        <taxon>Stramenopiles</taxon>
        <taxon>Bigyra</taxon>
        <taxon>Opalozoa</taxon>
        <taxon>Bicosoecida</taxon>
        <taxon>Cafeteriaceae</taxon>
        <taxon>Cafeteria</taxon>
    </lineage>
</organism>
<feature type="transmembrane region" description="Helical" evidence="18">
    <location>
        <begin position="28"/>
        <end position="47"/>
    </location>
</feature>
<keyword evidence="12 18" id="KW-1133">Transmembrane helix</keyword>
<evidence type="ECO:0000256" key="17">
    <source>
        <dbReference type="SAM" id="MobiDB-lite"/>
    </source>
</evidence>
<dbReference type="InterPro" id="IPR044880">
    <property type="entry name" value="NCX_ion-bd_dom_sf"/>
</dbReference>
<keyword evidence="3" id="KW-0813">Transport</keyword>
<evidence type="ECO:0000256" key="15">
    <source>
        <dbReference type="ARBA" id="ARBA00023136"/>
    </source>
</evidence>
<dbReference type="Proteomes" id="UP000324907">
    <property type="component" value="Unassembled WGS sequence"/>
</dbReference>
<feature type="transmembrane region" description="Helical" evidence="18">
    <location>
        <begin position="135"/>
        <end position="159"/>
    </location>
</feature>
<evidence type="ECO:0000256" key="3">
    <source>
        <dbReference type="ARBA" id="ARBA00022448"/>
    </source>
</evidence>
<keyword evidence="14" id="KW-0406">Ion transport</keyword>
<keyword evidence="7 18" id="KW-0812">Transmembrane</keyword>
<evidence type="ECO:0000313" key="21">
    <source>
        <dbReference type="Proteomes" id="UP000324907"/>
    </source>
</evidence>
<evidence type="ECO:0000256" key="4">
    <source>
        <dbReference type="ARBA" id="ARBA00022449"/>
    </source>
</evidence>
<evidence type="ECO:0000256" key="16">
    <source>
        <dbReference type="ARBA" id="ARBA00023201"/>
    </source>
</evidence>
<comment type="caution">
    <text evidence="20">The sequence shown here is derived from an EMBL/GenBank/DDBJ whole genome shotgun (WGS) entry which is preliminary data.</text>
</comment>
<feature type="transmembrane region" description="Helical" evidence="18">
    <location>
        <begin position="550"/>
        <end position="569"/>
    </location>
</feature>
<dbReference type="EMBL" id="VLTL01000019">
    <property type="protein sequence ID" value="KAA0169785.1"/>
    <property type="molecule type" value="Genomic_DNA"/>
</dbReference>
<gene>
    <name evidence="20" type="ORF">FNF28_01904</name>
</gene>
<keyword evidence="10" id="KW-0769">Symport</keyword>
<keyword evidence="13" id="KW-0915">Sodium</keyword>
<dbReference type="InterPro" id="IPR004837">
    <property type="entry name" value="NaCa_Exmemb"/>
</dbReference>
<evidence type="ECO:0000256" key="5">
    <source>
        <dbReference type="ARBA" id="ARBA00022538"/>
    </source>
</evidence>
<evidence type="ECO:0000256" key="18">
    <source>
        <dbReference type="SAM" id="Phobius"/>
    </source>
</evidence>
<feature type="transmembrane region" description="Helical" evidence="18">
    <location>
        <begin position="199"/>
        <end position="218"/>
    </location>
</feature>
<dbReference type="PANTHER" id="PTHR10846:SF72">
    <property type="entry name" value="SODIUM_POTASSIUM_CALCIUM EXCHANGER NCKX30C"/>
    <property type="match status" value="1"/>
</dbReference>
<keyword evidence="11" id="KW-0630">Potassium</keyword>
<sequence>MEETRVEVGRPRGAGKPRKLAPQRRQRNLWFAIPAVVGIVTIFAYAATGWPRADSEPGHGRMTQSADFCTKPGPAQLQGSYPPELFSGAALCNGAWVIYLVGSLYMFLALSIVCDEFFVPALEVIVERTKIADDVAGATFMAAGGSAPEFFTAVIGTFLSESNVGFGTIVGSAVFNVLFVIGCCAMFSKEVLSLTWWPLARDSVYYSITLAALVIFFLDSKIEWWEALIQFLLYIGYVTVMAYNVPLYKCTSRCFGARDSSAVSPAPMAEPGAAGFSDRPARRGSVIDRANAAAGVTSARATFHAHVLHMMFYETDPRGKGPNKEADGRFSRAVKIVMERTKAHSEEKAGIKPGNAALLRAAARAAGKGDTQDAASDAGGVAKDVSPLSPDEEEPKVTTSTGGQARAAAAETSGPSKHGSTGGTVVPSPSAKQGKQAKAADDEDKSAAVMGAADEDGDDDDEDPGDEGTVEDMLRWPHSTAGRIWYVAAAPLTYSLAYTVPDVRVKGREGWYPVTFFMSILWIALFSYLMVWWATVIGATLFIPESIMGLTFLAAGTSVPDLLTSVLVARQGLGDMAVSSSIGSNIFDVTVGLPVPWLIATLVRAAPVAVVSKGLRFSVFLLFCMLAVVIISILLSGWRLSTGLGIAMFLLYGVFVAISLLIELGPLEAPF</sequence>
<feature type="domain" description="Sodium/calcium exchanger membrane region" evidence="19">
    <location>
        <begin position="101"/>
        <end position="241"/>
    </location>
</feature>
<dbReference type="GO" id="GO:0006874">
    <property type="term" value="P:intracellular calcium ion homeostasis"/>
    <property type="evidence" value="ECO:0007669"/>
    <property type="project" value="TreeGrafter"/>
</dbReference>
<accession>A0A5A8DWB5</accession>
<dbReference type="GO" id="GO:0015293">
    <property type="term" value="F:symporter activity"/>
    <property type="evidence" value="ECO:0007669"/>
    <property type="project" value="UniProtKB-KW"/>
</dbReference>
<feature type="compositionally biased region" description="Acidic residues" evidence="17">
    <location>
        <begin position="453"/>
        <end position="470"/>
    </location>
</feature>
<feature type="transmembrane region" description="Helical" evidence="18">
    <location>
        <begin position="589"/>
        <end position="610"/>
    </location>
</feature>
<evidence type="ECO:0000256" key="1">
    <source>
        <dbReference type="ARBA" id="ARBA00004141"/>
    </source>
</evidence>
<evidence type="ECO:0000256" key="7">
    <source>
        <dbReference type="ARBA" id="ARBA00022692"/>
    </source>
</evidence>
<dbReference type="FunFam" id="1.20.1420.30:FF:000009">
    <property type="entry name" value="sodium/potassium/calcium exchanger 5 isoform X2"/>
    <property type="match status" value="1"/>
</dbReference>
<protein>
    <recommendedName>
        <fullName evidence="19">Sodium/calcium exchanger membrane region domain-containing protein</fullName>
    </recommendedName>
</protein>
<dbReference type="GO" id="GO:0008273">
    <property type="term" value="F:calcium, potassium:sodium antiporter activity"/>
    <property type="evidence" value="ECO:0007669"/>
    <property type="project" value="TreeGrafter"/>
</dbReference>
<keyword evidence="9" id="KW-0106">Calcium</keyword>
<feature type="region of interest" description="Disordered" evidence="17">
    <location>
        <begin position="1"/>
        <end position="21"/>
    </location>
</feature>
<feature type="region of interest" description="Disordered" evidence="17">
    <location>
        <begin position="362"/>
        <end position="472"/>
    </location>
</feature>
<dbReference type="Pfam" id="PF01699">
    <property type="entry name" value="Na_Ca_ex"/>
    <property type="match status" value="2"/>
</dbReference>
<evidence type="ECO:0000256" key="11">
    <source>
        <dbReference type="ARBA" id="ARBA00022958"/>
    </source>
</evidence>
<dbReference type="InterPro" id="IPR004481">
    <property type="entry name" value="K/Na/Ca-exchanger"/>
</dbReference>
<dbReference type="GO" id="GO:0005886">
    <property type="term" value="C:plasma membrane"/>
    <property type="evidence" value="ECO:0007669"/>
    <property type="project" value="TreeGrafter"/>
</dbReference>
<evidence type="ECO:0000256" key="13">
    <source>
        <dbReference type="ARBA" id="ARBA00023053"/>
    </source>
</evidence>
<comment type="similarity">
    <text evidence="2">Belongs to the Ca(2+):cation antiporter (CaCA) (TC 2.A.19) family. SLC24A subfamily.</text>
</comment>
<evidence type="ECO:0000256" key="9">
    <source>
        <dbReference type="ARBA" id="ARBA00022837"/>
    </source>
</evidence>
<feature type="transmembrane region" description="Helical" evidence="18">
    <location>
        <begin position="165"/>
        <end position="187"/>
    </location>
</feature>
<feature type="transmembrane region" description="Helical" evidence="18">
    <location>
        <begin position="96"/>
        <end position="114"/>
    </location>
</feature>
<evidence type="ECO:0000313" key="20">
    <source>
        <dbReference type="EMBL" id="KAA0169785.1"/>
    </source>
</evidence>
<dbReference type="AlphaFoldDB" id="A0A5A8DWB5"/>
<feature type="transmembrane region" description="Helical" evidence="18">
    <location>
        <begin position="224"/>
        <end position="243"/>
    </location>
</feature>
<name>A0A5A8DWB5_CAFRO</name>
<dbReference type="FunFam" id="1.20.1420.30:FF:000004">
    <property type="entry name" value="Sodium/potassium/calcium exchanger 2 isoform 1"/>
    <property type="match status" value="1"/>
</dbReference>
<dbReference type="Gene3D" id="1.20.1420.30">
    <property type="entry name" value="NCX, central ion-binding region"/>
    <property type="match status" value="2"/>
</dbReference>
<dbReference type="PANTHER" id="PTHR10846">
    <property type="entry name" value="SODIUM/POTASSIUM/CALCIUM EXCHANGER"/>
    <property type="match status" value="1"/>
</dbReference>
<feature type="domain" description="Sodium/calcium exchanger membrane region" evidence="19">
    <location>
        <begin position="512"/>
        <end position="660"/>
    </location>
</feature>
<evidence type="ECO:0000256" key="10">
    <source>
        <dbReference type="ARBA" id="ARBA00022847"/>
    </source>
</evidence>
<evidence type="ECO:0000259" key="19">
    <source>
        <dbReference type="Pfam" id="PF01699"/>
    </source>
</evidence>
<keyword evidence="15 18" id="KW-0472">Membrane</keyword>
<evidence type="ECO:0000256" key="8">
    <source>
        <dbReference type="ARBA" id="ARBA00022729"/>
    </source>
</evidence>
<feature type="compositionally biased region" description="Basic and acidic residues" evidence="17">
    <location>
        <begin position="1"/>
        <end position="10"/>
    </location>
</feature>
<evidence type="ECO:0000256" key="6">
    <source>
        <dbReference type="ARBA" id="ARBA00022568"/>
    </source>
</evidence>
<feature type="transmembrane region" description="Helical" evidence="18">
    <location>
        <begin position="617"/>
        <end position="638"/>
    </location>
</feature>
<proteinExistence type="inferred from homology"/>
<feature type="transmembrane region" description="Helical" evidence="18">
    <location>
        <begin position="520"/>
        <end position="543"/>
    </location>
</feature>
<keyword evidence="4" id="KW-0050">Antiport</keyword>
<evidence type="ECO:0000256" key="12">
    <source>
        <dbReference type="ARBA" id="ARBA00022989"/>
    </source>
</evidence>
<keyword evidence="16" id="KW-0739">Sodium transport</keyword>
<evidence type="ECO:0000256" key="2">
    <source>
        <dbReference type="ARBA" id="ARBA00005364"/>
    </source>
</evidence>
<dbReference type="GO" id="GO:0005262">
    <property type="term" value="F:calcium channel activity"/>
    <property type="evidence" value="ECO:0007669"/>
    <property type="project" value="TreeGrafter"/>
</dbReference>
<reference evidence="20 21" key="1">
    <citation type="submission" date="2019-07" db="EMBL/GenBank/DDBJ databases">
        <title>Genomes of Cafeteria roenbergensis.</title>
        <authorList>
            <person name="Fischer M.G."/>
            <person name="Hackl T."/>
            <person name="Roman M."/>
        </authorList>
    </citation>
    <scope>NUCLEOTIDE SEQUENCE [LARGE SCALE GENOMIC DNA]</scope>
    <source>
        <strain evidence="20 21">RCC970-E3</strain>
    </source>
</reference>
<feature type="transmembrane region" description="Helical" evidence="18">
    <location>
        <begin position="644"/>
        <end position="662"/>
    </location>
</feature>
<evidence type="ECO:0000256" key="14">
    <source>
        <dbReference type="ARBA" id="ARBA00023065"/>
    </source>
</evidence>
<keyword evidence="5" id="KW-0633">Potassium transport</keyword>
<dbReference type="NCBIfam" id="TIGR00367">
    <property type="entry name" value="calcium/sodium antiporter"/>
    <property type="match status" value="1"/>
</dbReference>